<keyword evidence="1" id="KW-0472">Membrane</keyword>
<dbReference type="PATRIC" id="fig|210007.7.peg.187"/>
<name>Q8DW58_STRMU</name>
<evidence type="ECO:0000313" key="2">
    <source>
        <dbReference type="EMBL" id="AAN57989.1"/>
    </source>
</evidence>
<reference evidence="2 3" key="1">
    <citation type="journal article" date="2002" name="Proc. Natl. Acad. Sci. U.S.A.">
        <title>Genome sequence of Streptococcus mutans UA159, a cariogenic dental pathogen.</title>
        <authorList>
            <person name="Ajdic D."/>
            <person name="McShan W.M."/>
            <person name="McLaughlin R.E."/>
            <person name="Savic G."/>
            <person name="Chang J."/>
            <person name="Carson M.B."/>
            <person name="Primeaux C."/>
            <person name="Tian R."/>
            <person name="Kenton S."/>
            <person name="Jia H."/>
            <person name="Lin S."/>
            <person name="Qian Y."/>
            <person name="Li S."/>
            <person name="Zhu H."/>
            <person name="Najar F."/>
            <person name="Lai H."/>
            <person name="White J."/>
            <person name="Roe B.A."/>
            <person name="Ferretti J.J."/>
        </authorList>
    </citation>
    <scope>NUCLEOTIDE SEQUENCE [LARGE SCALE GENOMIC DNA]</scope>
    <source>
        <strain evidence="3">ATCC 700610 / UA159</strain>
    </source>
</reference>
<accession>Q8DW58</accession>
<organism evidence="2 3">
    <name type="scientific">Streptococcus mutans serotype c (strain ATCC 700610 / UA159)</name>
    <dbReference type="NCBI Taxonomy" id="210007"/>
    <lineage>
        <taxon>Bacteria</taxon>
        <taxon>Bacillati</taxon>
        <taxon>Bacillota</taxon>
        <taxon>Bacilli</taxon>
        <taxon>Lactobacillales</taxon>
        <taxon>Streptococcaceae</taxon>
        <taxon>Streptococcus</taxon>
    </lineage>
</organism>
<keyword evidence="3" id="KW-1185">Reference proteome</keyword>
<feature type="transmembrane region" description="Helical" evidence="1">
    <location>
        <begin position="12"/>
        <end position="29"/>
    </location>
</feature>
<dbReference type="AlphaFoldDB" id="Q8DW58"/>
<protein>
    <submittedName>
        <fullName evidence="2">Uncharacterized protein</fullName>
    </submittedName>
</protein>
<dbReference type="OrthoDB" id="2223962at2"/>
<dbReference type="STRING" id="210007.SMU_217c"/>
<keyword evidence="1" id="KW-0812">Transmembrane</keyword>
<dbReference type="Proteomes" id="UP000002512">
    <property type="component" value="Chromosome"/>
</dbReference>
<proteinExistence type="predicted"/>
<evidence type="ECO:0000256" key="1">
    <source>
        <dbReference type="SAM" id="Phobius"/>
    </source>
</evidence>
<dbReference type="KEGG" id="smu:SMU_217c"/>
<dbReference type="EMBL" id="AE014133">
    <property type="protein sequence ID" value="AAN57989.1"/>
    <property type="molecule type" value="Genomic_DNA"/>
</dbReference>
<gene>
    <name evidence="2" type="ordered locus">SMU_217c</name>
</gene>
<sequence>MIEGYSIMDWLTLSGVVATIGAIIGVLITNSRDNKGLSKEHDGLAKEHEDLEKKISSEAKSIKNDTTYIRDEMLAEKIARQSLYQNTSRAKEILETIDIMEEVVHQNAALHAEISDLKVKNQELLDRKQSDNSSKLLHAINQFDRKLGGFEMYSESEEIHAILKKITNELSEYLN</sequence>
<evidence type="ECO:0000313" key="3">
    <source>
        <dbReference type="Proteomes" id="UP000002512"/>
    </source>
</evidence>
<dbReference type="HOGENOM" id="CLU_1383531_0_0_9"/>
<keyword evidence="1" id="KW-1133">Transmembrane helix</keyword>
<dbReference type="RefSeq" id="WP_002310807.1">
    <property type="nucleotide sequence ID" value="NC_004350.2"/>
</dbReference>